<sequence>MKTLSVLIIAFFGLSSQVTGQVASTSELYKTIIAKDSLLFTIGFNTCDLSQFINNLSEDFEFYHDKGGITTTKAEFIINFENGLCKSPESYQSRRELIQGSSEIFPLKDNGKLYGAIQKGDHRFFEKVEEQAETFASTAKFTHLWILENNEWKLSRSLSYDHQNFDDSVSQQIKQLELQFDDQVQTEQWLIEQNIPAMGIGFIEDGKIKEIKVFGELEKGVPAPKNTIFNVASLTKPITALVTLKLVDSGLWNLDEPIYKYWIDPDIKDDPYLKKLTTRHILSHQTGFPNWRRLNDDGKLGFQFEPGTQYQYSGEGMEYLREALERKFVKALEELASELIFEPLQMKDTRLFWDQNMDEKRFAKWFNSKGEQYETYKNDQVNAADDLLTTVEDYSKFMLYVMNGAGLSSELIKEMSKEQVKVKKGQHFGLGWSVDTPIGKNEYALTHGGDDIGVKAICFVLPKTKRGLLIITNSDNGVQTYIPAIKHYLGEAGEDIISIETNQ</sequence>
<proteinExistence type="predicted"/>
<accession>A0A3L9ZDL1</accession>
<dbReference type="RefSeq" id="WP_121907185.1">
    <property type="nucleotide sequence ID" value="NZ_REFC01000012.1"/>
</dbReference>
<dbReference type="InterPro" id="IPR001466">
    <property type="entry name" value="Beta-lactam-related"/>
</dbReference>
<dbReference type="InterPro" id="IPR027843">
    <property type="entry name" value="DUF4440"/>
</dbReference>
<dbReference type="Pfam" id="PF00144">
    <property type="entry name" value="Beta-lactamase"/>
    <property type="match status" value="1"/>
</dbReference>
<dbReference type="AlphaFoldDB" id="A0A3L9ZDL1"/>
<evidence type="ECO:0000256" key="1">
    <source>
        <dbReference type="SAM" id="SignalP"/>
    </source>
</evidence>
<dbReference type="Proteomes" id="UP000271339">
    <property type="component" value="Unassembled WGS sequence"/>
</dbReference>
<dbReference type="Gene3D" id="3.40.710.10">
    <property type="entry name" value="DD-peptidase/beta-lactamase superfamily"/>
    <property type="match status" value="1"/>
</dbReference>
<feature type="domain" description="DUF4440" evidence="3">
    <location>
        <begin position="43"/>
        <end position="154"/>
    </location>
</feature>
<evidence type="ECO:0000259" key="3">
    <source>
        <dbReference type="Pfam" id="PF14534"/>
    </source>
</evidence>
<dbReference type="PANTHER" id="PTHR43283:SF18">
    <property type="match status" value="1"/>
</dbReference>
<organism evidence="4 5">
    <name type="scientific">Ulvibacter antarcticus</name>
    <dbReference type="NCBI Taxonomy" id="442714"/>
    <lineage>
        <taxon>Bacteria</taxon>
        <taxon>Pseudomonadati</taxon>
        <taxon>Bacteroidota</taxon>
        <taxon>Flavobacteriia</taxon>
        <taxon>Flavobacteriales</taxon>
        <taxon>Flavobacteriaceae</taxon>
        <taxon>Ulvibacter</taxon>
    </lineage>
</organism>
<feature type="domain" description="Beta-lactamase-related" evidence="2">
    <location>
        <begin position="189"/>
        <end position="477"/>
    </location>
</feature>
<feature type="chain" id="PRO_5018265918" evidence="1">
    <location>
        <begin position="21"/>
        <end position="503"/>
    </location>
</feature>
<feature type="signal peptide" evidence="1">
    <location>
        <begin position="1"/>
        <end position="20"/>
    </location>
</feature>
<evidence type="ECO:0000259" key="2">
    <source>
        <dbReference type="Pfam" id="PF00144"/>
    </source>
</evidence>
<evidence type="ECO:0000313" key="5">
    <source>
        <dbReference type="Proteomes" id="UP000271339"/>
    </source>
</evidence>
<comment type="caution">
    <text evidence="4">The sequence shown here is derived from an EMBL/GenBank/DDBJ whole genome shotgun (WGS) entry which is preliminary data.</text>
</comment>
<dbReference type="EMBL" id="REFC01000012">
    <property type="protein sequence ID" value="RMA64752.1"/>
    <property type="molecule type" value="Genomic_DNA"/>
</dbReference>
<dbReference type="InterPro" id="IPR032710">
    <property type="entry name" value="NTF2-like_dom_sf"/>
</dbReference>
<name>A0A3L9ZDL1_9FLAO</name>
<gene>
    <name evidence="4" type="ORF">BXY75_1633</name>
</gene>
<reference evidence="4 5" key="1">
    <citation type="submission" date="2018-10" db="EMBL/GenBank/DDBJ databases">
        <title>Genomic Encyclopedia of Archaeal and Bacterial Type Strains, Phase II (KMG-II): from individual species to whole genera.</title>
        <authorList>
            <person name="Goeker M."/>
        </authorList>
    </citation>
    <scope>NUCLEOTIDE SEQUENCE [LARGE SCALE GENOMIC DNA]</scope>
    <source>
        <strain evidence="4 5">DSM 23424</strain>
    </source>
</reference>
<dbReference type="InterPro" id="IPR012338">
    <property type="entry name" value="Beta-lactam/transpept-like"/>
</dbReference>
<dbReference type="InterPro" id="IPR050789">
    <property type="entry name" value="Diverse_Enzym_Activities"/>
</dbReference>
<keyword evidence="5" id="KW-1185">Reference proteome</keyword>
<dbReference type="PANTHER" id="PTHR43283">
    <property type="entry name" value="BETA-LACTAMASE-RELATED"/>
    <property type="match status" value="1"/>
</dbReference>
<keyword evidence="1" id="KW-0732">Signal</keyword>
<protein>
    <submittedName>
        <fullName evidence="4">CubicO group peptidase (Beta-lactamase class C family)</fullName>
    </submittedName>
</protein>
<dbReference type="OrthoDB" id="1357763at2"/>
<evidence type="ECO:0000313" key="4">
    <source>
        <dbReference type="EMBL" id="RMA64752.1"/>
    </source>
</evidence>
<dbReference type="SUPFAM" id="SSF54427">
    <property type="entry name" value="NTF2-like"/>
    <property type="match status" value="1"/>
</dbReference>
<dbReference type="Pfam" id="PF14534">
    <property type="entry name" value="DUF4440"/>
    <property type="match status" value="1"/>
</dbReference>
<dbReference type="SUPFAM" id="SSF56601">
    <property type="entry name" value="beta-lactamase/transpeptidase-like"/>
    <property type="match status" value="1"/>
</dbReference>